<dbReference type="AlphaFoldDB" id="A0A0F5L945"/>
<proteinExistence type="predicted"/>
<dbReference type="InterPro" id="IPR018692">
    <property type="entry name" value="DUF2189"/>
</dbReference>
<sequence length="277" mass="29914">MAHIHLIAGAGDKLDFPVIKTIHLNDLATALRRGAEDFWAKPSHYLLLMVIYPIVGIVLTVWMNGFHTWPLLYPLIGGFALIGPIAALPLYEISRRRERGEEPSWRDALSVLHSPAIGSIVVVGVMLFVLFTLWLTSAQALYEGLFGSSPPQTFGAMFSQVFAEPGGMTLAIVGTAIGAGFALIVLATTVVAFPLLLDRDVGAYVAVETSFRAVMHNFVPMLAWGLIVGISVFLGALTLFVGLAVILPILGHATWHLYRLTIADASMIRDMAHGKAA</sequence>
<dbReference type="OrthoDB" id="9809543at2"/>
<feature type="transmembrane region" description="Helical" evidence="1">
    <location>
        <begin position="218"/>
        <end position="250"/>
    </location>
</feature>
<keyword evidence="3" id="KW-1185">Reference proteome</keyword>
<comment type="caution">
    <text evidence="2">The sequence shown here is derived from an EMBL/GenBank/DDBJ whole genome shotgun (WGS) entry which is preliminary data.</text>
</comment>
<feature type="transmembrane region" description="Helical" evidence="1">
    <location>
        <begin position="45"/>
        <end position="65"/>
    </location>
</feature>
<organism evidence="2 3">
    <name type="scientific">Devosia soli</name>
    <dbReference type="NCBI Taxonomy" id="361041"/>
    <lineage>
        <taxon>Bacteria</taxon>
        <taxon>Pseudomonadati</taxon>
        <taxon>Pseudomonadota</taxon>
        <taxon>Alphaproteobacteria</taxon>
        <taxon>Hyphomicrobiales</taxon>
        <taxon>Devosiaceae</taxon>
        <taxon>Devosia</taxon>
    </lineage>
</organism>
<protein>
    <submittedName>
        <fullName evidence="2">Cytochrome C oxidase subunit I</fullName>
    </submittedName>
</protein>
<dbReference type="Proteomes" id="UP000033514">
    <property type="component" value="Unassembled WGS sequence"/>
</dbReference>
<keyword evidence="1" id="KW-1133">Transmembrane helix</keyword>
<keyword evidence="1" id="KW-0472">Membrane</keyword>
<feature type="transmembrane region" description="Helical" evidence="1">
    <location>
        <begin position="71"/>
        <end position="91"/>
    </location>
</feature>
<accession>A0A0F5L945</accession>
<dbReference type="Pfam" id="PF09955">
    <property type="entry name" value="DUF2189"/>
    <property type="match status" value="1"/>
</dbReference>
<dbReference type="EMBL" id="LAJG01000021">
    <property type="protein sequence ID" value="KKB78775.1"/>
    <property type="molecule type" value="Genomic_DNA"/>
</dbReference>
<gene>
    <name evidence="2" type="ORF">VW35_09740</name>
</gene>
<evidence type="ECO:0000256" key="1">
    <source>
        <dbReference type="SAM" id="Phobius"/>
    </source>
</evidence>
<keyword evidence="1" id="KW-0812">Transmembrane</keyword>
<evidence type="ECO:0000313" key="3">
    <source>
        <dbReference type="Proteomes" id="UP000033514"/>
    </source>
</evidence>
<dbReference type="RefSeq" id="WP_046142852.1">
    <property type="nucleotide sequence ID" value="NZ_LAJG01000021.1"/>
</dbReference>
<dbReference type="PATRIC" id="fig|361041.3.peg.1304"/>
<name>A0A0F5L945_9HYPH</name>
<dbReference type="STRING" id="361041.VW35_09740"/>
<feature type="transmembrane region" description="Helical" evidence="1">
    <location>
        <begin position="112"/>
        <end position="135"/>
    </location>
</feature>
<evidence type="ECO:0000313" key="2">
    <source>
        <dbReference type="EMBL" id="KKB78775.1"/>
    </source>
</evidence>
<feature type="transmembrane region" description="Helical" evidence="1">
    <location>
        <begin position="170"/>
        <end position="197"/>
    </location>
</feature>
<reference evidence="2 3" key="1">
    <citation type="submission" date="2015-03" db="EMBL/GenBank/DDBJ databases">
        <authorList>
            <person name="Hassan Y.I."/>
            <person name="Lepp D."/>
            <person name="Zhou T."/>
        </authorList>
    </citation>
    <scope>NUCLEOTIDE SEQUENCE [LARGE SCALE GENOMIC DNA]</scope>
    <source>
        <strain evidence="2 3">GH2-10</strain>
    </source>
</reference>